<evidence type="ECO:0000313" key="2">
    <source>
        <dbReference type="EMBL" id="KKN74333.1"/>
    </source>
</evidence>
<comment type="caution">
    <text evidence="2">The sequence shown here is derived from an EMBL/GenBank/DDBJ whole genome shotgun (WGS) entry which is preliminary data.</text>
</comment>
<feature type="region of interest" description="Disordered" evidence="1">
    <location>
        <begin position="1"/>
        <end position="28"/>
    </location>
</feature>
<gene>
    <name evidence="2" type="ORF">LCGC14_0391340</name>
</gene>
<protein>
    <submittedName>
        <fullName evidence="2">Uncharacterized protein</fullName>
    </submittedName>
</protein>
<name>A0A0F9W8G5_9ZZZZ</name>
<accession>A0A0F9W8G5</accession>
<reference evidence="2" key="1">
    <citation type="journal article" date="2015" name="Nature">
        <title>Complex archaea that bridge the gap between prokaryotes and eukaryotes.</title>
        <authorList>
            <person name="Spang A."/>
            <person name="Saw J.H."/>
            <person name="Jorgensen S.L."/>
            <person name="Zaremba-Niedzwiedzka K."/>
            <person name="Martijn J."/>
            <person name="Lind A.E."/>
            <person name="van Eijk R."/>
            <person name="Schleper C."/>
            <person name="Guy L."/>
            <person name="Ettema T.J."/>
        </authorList>
    </citation>
    <scope>NUCLEOTIDE SEQUENCE</scope>
</reference>
<feature type="region of interest" description="Disordered" evidence="1">
    <location>
        <begin position="63"/>
        <end position="104"/>
    </location>
</feature>
<sequence>MVQQAGPGSVAEPGAQGELGGAGPDELAAMRATPSGMAMLRLGEIRLPEIFCRADALPQTDESIVTGLPAITGEDGRDGTDGSPGAPENPAPPGAPGGDGVPGTPGMIFFEGDQICMVLADGTIKCTTLYEPAEPTPVSIAVFFDGGGAKLLNNTQVYQSIPFDADAQELKVFTDGTTGNVIVEVYRQPFGAWSPTLDTAERIASTVTSSITRKGTEPGTVGAGSVDGVVALNAGDTLIFNAPLGSIGDVTKVHASLVVVKR</sequence>
<organism evidence="2">
    <name type="scientific">marine sediment metagenome</name>
    <dbReference type="NCBI Taxonomy" id="412755"/>
    <lineage>
        <taxon>unclassified sequences</taxon>
        <taxon>metagenomes</taxon>
        <taxon>ecological metagenomes</taxon>
    </lineage>
</organism>
<proteinExistence type="predicted"/>
<dbReference type="EMBL" id="LAZR01000328">
    <property type="protein sequence ID" value="KKN74333.1"/>
    <property type="molecule type" value="Genomic_DNA"/>
</dbReference>
<dbReference type="AlphaFoldDB" id="A0A0F9W8G5"/>
<evidence type="ECO:0000256" key="1">
    <source>
        <dbReference type="SAM" id="MobiDB-lite"/>
    </source>
</evidence>